<feature type="transmembrane region" description="Helical" evidence="14">
    <location>
        <begin position="407"/>
        <end position="429"/>
    </location>
</feature>
<keyword evidence="7 14" id="KW-1133">Transmembrane helix</keyword>
<feature type="coiled-coil region" evidence="12">
    <location>
        <begin position="1193"/>
        <end position="1248"/>
    </location>
</feature>
<evidence type="ECO:0000256" key="7">
    <source>
        <dbReference type="ARBA" id="ARBA00022989"/>
    </source>
</evidence>
<feature type="region of interest" description="Disordered" evidence="13">
    <location>
        <begin position="855"/>
        <end position="949"/>
    </location>
</feature>
<sequence>MDAALSASRAECLTLPDAAASVACSAQVLNITDPPSIYDWNAFSFLWTPVTCLLANVTYAHRVDQPDSLNFCTVPQEGIDSFLFAGVALLVAACALGKLAVLWVLMAGGALGTATYWANLRELGNGVALWLGISPPDLFFYAFIPPLALDSALRLDVFLFRKTWPHMLLTAFVMVIASAFLLTPIILFALGFDARGFTWAHVALFSAMVASTDALSVTAILKKTGGPELLVTLLEGESLLNDASAITLFEVFKSILESNADPSQPFPSVWSSLPDIMLATLRLAGVGAGVGLAMSIALGYLLRWLRWHGAGPNSESIAALATSFLAFYVANSPAGGSGVIAVVVFGLWGNFTRKWGMLAASEESGAFDAFWDACTLGANGLVFFWSGCACANFLIRSAGTLAGSAWSWGAIPIIYVALVGLRTASFALFNCTAFRWLKQTLTWPEVAFAGWAGLRGSVSLIMIADYMTHSTLLLTSGNPQNSRQEFVNSEITLWTASFVLLTLLINAPTLAPLVRLLRLDHAARRRRGARARAKRSLARFTAAALEGLQQQEKELLAGANWEAVAHFTDLSASLKDWDLPLPQKRAEGGGDGGDGAIGSSLGAAEAAAAAGDAAGEGSDSAGSICAEVTAGLPFLEPQLLGRTSSQVVAQQAQRSTRQQAQHAPEQGEGGSGRGGDVEQGMAASGGRAAGRPAPLLPAGSRPGDAAEEAFYSTVPASAGAALQRQLQQVLRPGRDQQVQQQQQQQTALPSQQQQPAPQQQQPAEQQQQQPAEADEGATGTLSPAARRQLAQQVALQLAQLQQRDRAVAPAGPQPCSGPPSPRASLGSGASLALPHGFTLSGAAGVSMAAELRRQLAQPGRQPGARPGAAPPAFAYGGVPPPPYQQPRDLLGRRLARAASSSGPQHWPGAGAGLRLPPALPRSTTWASREGSQGPSSPAGSTASSQAKSFAPPAVAPLTAELQLRRAQTFNMPPPAAQQSGLGLGLPVVGADATPNGFGAPPAAAAGPHSCSAAARPAWRVYADGRGADAPLWPGGDAAAEGAPAGEACLPDSRGAPDAAELRRGLLAGLRRTCHARRMQGLLSAEGLRTLEYCFARAVEQADLPLHVWSGLLVQEVQGGLGIRLVARTQLALTRGFAALPALARPLVSWSFRKLSGLLRRVLGCRMLASCEAAVEYWLALERAAQLPLAAAGAQQAEQLRQEVEAEAEAVQRFIAEREVEAPETFQAIQSYRAAMAVLRRQAAFAQELFLGGAVEEGERDEVLEELGRLMRRLEIKGPVWKPPRPGAVLRSLPFLRCLPRPQLERLLSQGSMREYKQGEEFWRADTAGSGGSARPGLFVTLAGVVRRCHQAPDGAVKEHFQSTGGVVGALLVAAGTHLPGSEWAVAEGNSLGRGPLLFHLPQAALDPVLEEAHDGKPAAARCRLELSRLAAGAVLERAESDVAAAVERHIERQAVSGALLRPSPLKRASLGGPQDAARAAGSLGAGSELALVMQLIAAQEVEEQDIGAQPSAAAAAAAGLEDVAALSSRRPPPSAVRAWAAEVVALMRQGLHAAVLLDLPPGAAFRQARHAVLLAGRLAGGAASPPEGEDAAAAAPAVLPCWGDVRLSWSVGDEEWWLRAGGEGALLLVWLRNAGEVPPEVEEATQAAAARQQQHRQQQQQAGGNAGEAQLTHEEALLVLKLAVPQHAAGPGGGGGAAPAALSARQIFEREATASPIITFVPELDTMMGGGVETGAITEFCGVPGVGKTQLGMQLALDVQIPAAFGGLAGEAVYIDTEGSFMLERCCQMADALSRHLARAAAAKGDAAKAAAAAAVGRDALLAGIHYFRIRDHVEQLAAVELMPGFLEAHPAVKLVVIDSVTFHFRQDFADMAARTRQLAAMAQHLMALAGERDVAVVLMNQVTTKLGGDRGEGSSAAEVAARLVPALGDSWAHAATSRVILHWHEGRRRAFLYKSPTQPACGAEYAITADGSQRWEAEAAPKKLDVFGVGRPDATPQRSLLWTGLKPGADARVASVPGVDAVVCSGLGPNDVQIVKDCRRVGKAVFVESLEHFQPGDLAELAAAGSDTPFMTGLYLRFDSVLQEATDMGIASVVGRPLLYQACASAPAPSLTGRVRHPTFGHHRYAAVAPSLFELGMEQVDALRLILSTEPTEVYAAGTARPGAAGGQAGWGAYQAVSLTIKTASGALAVVTLDAHGSASPRQRILVLGDANRVSFAGEVAAADLQAAGINHFLDAATEGVPPRVSADDCLRAAAVMAAAAASLRSGAPEPVSLDFASAARRAAEEGQALAGEVGATPAGATAAVASAAASAGASLVAGAQRIVMGAAEEAAGVASGSWTPAGRAASEAEEGVSTLTHQGTPPPKSVSTPESPPLITTHPGSP</sequence>
<comment type="subcellular location">
    <subcellularLocation>
        <location evidence="2">Membrane</location>
        <topology evidence="2">Multi-pass membrane protein</topology>
    </subcellularLocation>
    <subcellularLocation>
        <location evidence="1">Nucleus</location>
    </subcellularLocation>
</comment>
<dbReference type="Proteomes" id="UP000239649">
    <property type="component" value="Unassembled WGS sequence"/>
</dbReference>
<dbReference type="GO" id="GO:0008821">
    <property type="term" value="F:crossover junction DNA endonuclease activity"/>
    <property type="evidence" value="ECO:0007669"/>
    <property type="project" value="TreeGrafter"/>
</dbReference>
<protein>
    <recommendedName>
        <fullName evidence="11">DNA repair protein RAD51 homolog 3</fullName>
    </recommendedName>
</protein>
<keyword evidence="3 14" id="KW-0812">Transmembrane</keyword>
<dbReference type="GO" id="GO:1902600">
    <property type="term" value="P:proton transmembrane transport"/>
    <property type="evidence" value="ECO:0007669"/>
    <property type="project" value="InterPro"/>
</dbReference>
<dbReference type="InterPro" id="IPR018490">
    <property type="entry name" value="cNMP-bd_dom_sf"/>
</dbReference>
<feature type="transmembrane region" description="Helical" evidence="14">
    <location>
        <begin position="82"/>
        <end position="107"/>
    </location>
</feature>
<dbReference type="PANTHER" id="PTHR46239:SF1">
    <property type="entry name" value="DNA REPAIR PROTEIN RAD51 HOMOLOG 3"/>
    <property type="match status" value="1"/>
</dbReference>
<evidence type="ECO:0000259" key="15">
    <source>
        <dbReference type="PROSITE" id="PS50162"/>
    </source>
</evidence>
<feature type="compositionally biased region" description="Pro residues" evidence="13">
    <location>
        <begin position="811"/>
        <end position="821"/>
    </location>
</feature>
<dbReference type="GO" id="GO:0016020">
    <property type="term" value="C:membrane"/>
    <property type="evidence" value="ECO:0007669"/>
    <property type="project" value="UniProtKB-SubCell"/>
</dbReference>
<dbReference type="OrthoDB" id="1861185at2759"/>
<feature type="transmembrane region" description="Helical" evidence="14">
    <location>
        <begin position="283"/>
        <end position="305"/>
    </location>
</feature>
<feature type="compositionally biased region" description="Low complexity" evidence="13">
    <location>
        <begin position="930"/>
        <end position="946"/>
    </location>
</feature>
<evidence type="ECO:0000256" key="6">
    <source>
        <dbReference type="ARBA" id="ARBA00022840"/>
    </source>
</evidence>
<feature type="region of interest" description="Disordered" evidence="13">
    <location>
        <begin position="1641"/>
        <end position="1668"/>
    </location>
</feature>
<name>A0A2P6VM80_9CHLO</name>
<dbReference type="InterPro" id="IPR027417">
    <property type="entry name" value="P-loop_NTPase"/>
</dbReference>
<evidence type="ECO:0000256" key="10">
    <source>
        <dbReference type="ARBA" id="ARBA00023242"/>
    </source>
</evidence>
<feature type="region of interest" description="Disordered" evidence="13">
    <location>
        <begin position="2336"/>
        <end position="2384"/>
    </location>
</feature>
<dbReference type="GO" id="GO:0033065">
    <property type="term" value="C:Rad51C-XRCC3 complex"/>
    <property type="evidence" value="ECO:0007669"/>
    <property type="project" value="TreeGrafter"/>
</dbReference>
<dbReference type="GO" id="GO:0033063">
    <property type="term" value="C:Rad51B-Rad51C-Rad51D-XRCC2 complex"/>
    <property type="evidence" value="ECO:0007669"/>
    <property type="project" value="TreeGrafter"/>
</dbReference>
<dbReference type="GO" id="GO:0005657">
    <property type="term" value="C:replication fork"/>
    <property type="evidence" value="ECO:0007669"/>
    <property type="project" value="TreeGrafter"/>
</dbReference>
<evidence type="ECO:0000256" key="11">
    <source>
        <dbReference type="ARBA" id="ARBA00040674"/>
    </source>
</evidence>
<feature type="transmembrane region" description="Helical" evidence="14">
    <location>
        <begin position="491"/>
        <end position="517"/>
    </location>
</feature>
<dbReference type="GO" id="GO:0007131">
    <property type="term" value="P:reciprocal meiotic recombination"/>
    <property type="evidence" value="ECO:0007669"/>
    <property type="project" value="TreeGrafter"/>
</dbReference>
<feature type="compositionally biased region" description="Low complexity" evidence="13">
    <location>
        <begin position="730"/>
        <end position="771"/>
    </location>
</feature>
<gene>
    <name evidence="16" type="ORF">C2E20_1976</name>
</gene>
<dbReference type="Gene3D" id="3.40.50.300">
    <property type="entry name" value="P-loop containing nucleotide triphosphate hydrolases"/>
    <property type="match status" value="1"/>
</dbReference>
<evidence type="ECO:0000256" key="9">
    <source>
        <dbReference type="ARBA" id="ARBA00023204"/>
    </source>
</evidence>
<feature type="region of interest" description="Disordered" evidence="13">
    <location>
        <begin position="645"/>
        <end position="704"/>
    </location>
</feature>
<dbReference type="GO" id="GO:0000707">
    <property type="term" value="P:meiotic DNA recombinase assembly"/>
    <property type="evidence" value="ECO:0007669"/>
    <property type="project" value="TreeGrafter"/>
</dbReference>
<evidence type="ECO:0000256" key="14">
    <source>
        <dbReference type="SAM" id="Phobius"/>
    </source>
</evidence>
<feature type="region of interest" description="Disordered" evidence="13">
    <location>
        <begin position="730"/>
        <end position="781"/>
    </location>
</feature>
<feature type="compositionally biased region" description="Low complexity" evidence="13">
    <location>
        <begin position="645"/>
        <end position="661"/>
    </location>
</feature>
<evidence type="ECO:0000256" key="13">
    <source>
        <dbReference type="SAM" id="MobiDB-lite"/>
    </source>
</evidence>
<dbReference type="EMBL" id="LHPF02000003">
    <property type="protein sequence ID" value="PSC75198.1"/>
    <property type="molecule type" value="Genomic_DNA"/>
</dbReference>
<dbReference type="InterPro" id="IPR020588">
    <property type="entry name" value="RecA_ATP-bd"/>
</dbReference>
<evidence type="ECO:0000256" key="1">
    <source>
        <dbReference type="ARBA" id="ARBA00004123"/>
    </source>
</evidence>
<dbReference type="InterPro" id="IPR013632">
    <property type="entry name" value="Rad51_C"/>
</dbReference>
<feature type="compositionally biased region" description="Polar residues" evidence="13">
    <location>
        <begin position="2355"/>
        <end position="2371"/>
    </location>
</feature>
<dbReference type="SUPFAM" id="SSF52540">
    <property type="entry name" value="P-loop containing nucleoside triphosphate hydrolases"/>
    <property type="match status" value="1"/>
</dbReference>
<evidence type="ECO:0000313" key="17">
    <source>
        <dbReference type="Proteomes" id="UP000239649"/>
    </source>
</evidence>
<dbReference type="Gene3D" id="6.10.140.1330">
    <property type="match status" value="1"/>
</dbReference>
<evidence type="ECO:0000256" key="3">
    <source>
        <dbReference type="ARBA" id="ARBA00022692"/>
    </source>
</evidence>
<accession>A0A2P6VM80</accession>
<dbReference type="Gene3D" id="3.30.360.10">
    <property type="entry name" value="Dihydrodipicolinate Reductase, domain 2"/>
    <property type="match status" value="1"/>
</dbReference>
<organism evidence="16 17">
    <name type="scientific">Micractinium conductrix</name>
    <dbReference type="NCBI Taxonomy" id="554055"/>
    <lineage>
        <taxon>Eukaryota</taxon>
        <taxon>Viridiplantae</taxon>
        <taxon>Chlorophyta</taxon>
        <taxon>core chlorophytes</taxon>
        <taxon>Trebouxiophyceae</taxon>
        <taxon>Chlorellales</taxon>
        <taxon>Chlorellaceae</taxon>
        <taxon>Chlorella clade</taxon>
        <taxon>Micractinium</taxon>
    </lineage>
</organism>
<feature type="domain" description="RecA family profile 1" evidence="15">
    <location>
        <begin position="1713"/>
        <end position="1903"/>
    </location>
</feature>
<dbReference type="STRING" id="554055.A0A2P6VM80"/>
<dbReference type="InterPro" id="IPR003593">
    <property type="entry name" value="AAA+_ATPase"/>
</dbReference>
<dbReference type="SMART" id="SM00382">
    <property type="entry name" value="AAA"/>
    <property type="match status" value="1"/>
</dbReference>
<keyword evidence="10" id="KW-0539">Nucleus</keyword>
<dbReference type="GO" id="GO:0015297">
    <property type="term" value="F:antiporter activity"/>
    <property type="evidence" value="ECO:0007669"/>
    <property type="project" value="InterPro"/>
</dbReference>
<keyword evidence="6" id="KW-0067">ATP-binding</keyword>
<reference evidence="16 17" key="1">
    <citation type="journal article" date="2018" name="Plant J.">
        <title>Genome sequences of Chlorella sorokiniana UTEX 1602 and Micractinium conductrix SAG 241.80: implications to maltose excretion by a green alga.</title>
        <authorList>
            <person name="Arriola M.B."/>
            <person name="Velmurugan N."/>
            <person name="Zhang Y."/>
            <person name="Plunkett M.H."/>
            <person name="Hondzo H."/>
            <person name="Barney B.M."/>
        </authorList>
    </citation>
    <scope>NUCLEOTIDE SEQUENCE [LARGE SCALE GENOMIC DNA]</scope>
    <source>
        <strain evidence="16 17">SAG 241.80</strain>
    </source>
</reference>
<keyword evidence="8 14" id="KW-0472">Membrane</keyword>
<dbReference type="Pfam" id="PF00999">
    <property type="entry name" value="Na_H_Exchanger"/>
    <property type="match status" value="1"/>
</dbReference>
<feature type="transmembrane region" description="Helical" evidence="14">
    <location>
        <begin position="369"/>
        <end position="395"/>
    </location>
</feature>
<comment type="caution">
    <text evidence="16">The sequence shown here is derived from an EMBL/GenBank/DDBJ whole genome shotgun (WGS) entry which is preliminary data.</text>
</comment>
<feature type="compositionally biased region" description="Low complexity" evidence="13">
    <location>
        <begin position="678"/>
        <end position="700"/>
    </location>
</feature>
<dbReference type="PROSITE" id="PS50162">
    <property type="entry name" value="RECA_2"/>
    <property type="match status" value="1"/>
</dbReference>
<dbReference type="Pfam" id="PF08423">
    <property type="entry name" value="Rad51"/>
    <property type="match status" value="1"/>
</dbReference>
<feature type="transmembrane region" description="Helical" evidence="14">
    <location>
        <begin position="325"/>
        <end position="348"/>
    </location>
</feature>
<keyword evidence="9" id="KW-0234">DNA repair</keyword>
<dbReference type="GO" id="GO:0140664">
    <property type="term" value="F:ATP-dependent DNA damage sensor activity"/>
    <property type="evidence" value="ECO:0007669"/>
    <property type="project" value="InterPro"/>
</dbReference>
<feature type="transmembrane region" description="Helical" evidence="14">
    <location>
        <begin position="42"/>
        <end position="61"/>
    </location>
</feature>
<dbReference type="InterPro" id="IPR052093">
    <property type="entry name" value="HR_Repair_Mediator"/>
</dbReference>
<dbReference type="CDD" id="cd19492">
    <property type="entry name" value="Rad51C"/>
    <property type="match status" value="1"/>
</dbReference>
<evidence type="ECO:0000256" key="4">
    <source>
        <dbReference type="ARBA" id="ARBA00022741"/>
    </source>
</evidence>
<proteinExistence type="predicted"/>
<evidence type="ECO:0000256" key="8">
    <source>
        <dbReference type="ARBA" id="ARBA00023136"/>
    </source>
</evidence>
<keyword evidence="12" id="KW-0175">Coiled coil</keyword>
<dbReference type="SUPFAM" id="SSF51206">
    <property type="entry name" value="cAMP-binding domain-like"/>
    <property type="match status" value="1"/>
</dbReference>
<dbReference type="PANTHER" id="PTHR46239">
    <property type="entry name" value="DNA REPAIR PROTEIN RAD51 HOMOLOG 3 RAD51C"/>
    <property type="match status" value="1"/>
</dbReference>
<evidence type="ECO:0000256" key="12">
    <source>
        <dbReference type="SAM" id="Coils"/>
    </source>
</evidence>
<feature type="transmembrane region" description="Helical" evidence="14">
    <location>
        <begin position="168"/>
        <end position="192"/>
    </location>
</feature>
<feature type="region of interest" description="Disordered" evidence="13">
    <location>
        <begin position="803"/>
        <end position="829"/>
    </location>
</feature>
<dbReference type="InterPro" id="IPR006153">
    <property type="entry name" value="Cation/H_exchanger_TM"/>
</dbReference>
<feature type="compositionally biased region" description="Low complexity" evidence="13">
    <location>
        <begin position="856"/>
        <end position="877"/>
    </location>
</feature>
<evidence type="ECO:0000256" key="5">
    <source>
        <dbReference type="ARBA" id="ARBA00022763"/>
    </source>
</evidence>
<evidence type="ECO:0000313" key="16">
    <source>
        <dbReference type="EMBL" id="PSC75198.1"/>
    </source>
</evidence>
<feature type="transmembrane region" description="Helical" evidence="14">
    <location>
        <begin position="127"/>
        <end position="148"/>
    </location>
</feature>
<keyword evidence="4" id="KW-0547">Nucleotide-binding</keyword>
<keyword evidence="17" id="KW-1185">Reference proteome</keyword>
<evidence type="ECO:0000256" key="2">
    <source>
        <dbReference type="ARBA" id="ARBA00004141"/>
    </source>
</evidence>
<keyword evidence="5" id="KW-0227">DNA damage</keyword>
<dbReference type="GO" id="GO:0000400">
    <property type="term" value="F:four-way junction DNA binding"/>
    <property type="evidence" value="ECO:0007669"/>
    <property type="project" value="TreeGrafter"/>
</dbReference>
<dbReference type="GO" id="GO:0005524">
    <property type="term" value="F:ATP binding"/>
    <property type="evidence" value="ECO:0007669"/>
    <property type="project" value="UniProtKB-KW"/>
</dbReference>
<feature type="compositionally biased region" description="Low complexity" evidence="13">
    <location>
        <begin position="1644"/>
        <end position="1668"/>
    </location>
</feature>